<dbReference type="EMBL" id="JAWWNJ010000007">
    <property type="protein sequence ID" value="KAK7052505.1"/>
    <property type="molecule type" value="Genomic_DNA"/>
</dbReference>
<evidence type="ECO:0000256" key="1">
    <source>
        <dbReference type="SAM" id="MobiDB-lite"/>
    </source>
</evidence>
<organism evidence="2 3">
    <name type="scientific">Favolaschia claudopus</name>
    <dbReference type="NCBI Taxonomy" id="2862362"/>
    <lineage>
        <taxon>Eukaryota</taxon>
        <taxon>Fungi</taxon>
        <taxon>Dikarya</taxon>
        <taxon>Basidiomycota</taxon>
        <taxon>Agaricomycotina</taxon>
        <taxon>Agaricomycetes</taxon>
        <taxon>Agaricomycetidae</taxon>
        <taxon>Agaricales</taxon>
        <taxon>Marasmiineae</taxon>
        <taxon>Mycenaceae</taxon>
        <taxon>Favolaschia</taxon>
    </lineage>
</organism>
<gene>
    <name evidence="2" type="ORF">R3P38DRAFT_3344341</name>
</gene>
<keyword evidence="3" id="KW-1185">Reference proteome</keyword>
<proteinExistence type="predicted"/>
<dbReference type="Proteomes" id="UP001362999">
    <property type="component" value="Unassembled WGS sequence"/>
</dbReference>
<feature type="region of interest" description="Disordered" evidence="1">
    <location>
        <begin position="326"/>
        <end position="352"/>
    </location>
</feature>
<protein>
    <submittedName>
        <fullName evidence="2">Uncharacterized protein</fullName>
    </submittedName>
</protein>
<name>A0AAW0DIT5_9AGAR</name>
<evidence type="ECO:0000313" key="3">
    <source>
        <dbReference type="Proteomes" id="UP001362999"/>
    </source>
</evidence>
<reference evidence="2 3" key="1">
    <citation type="journal article" date="2024" name="J Genomics">
        <title>Draft genome sequencing and assembly of Favolaschia claudopus CIRM-BRFM 2984 isolated from oak limbs.</title>
        <authorList>
            <person name="Navarro D."/>
            <person name="Drula E."/>
            <person name="Chaduli D."/>
            <person name="Cazenave R."/>
            <person name="Ahrendt S."/>
            <person name="Wang J."/>
            <person name="Lipzen A."/>
            <person name="Daum C."/>
            <person name="Barry K."/>
            <person name="Grigoriev I.V."/>
            <person name="Favel A."/>
            <person name="Rosso M.N."/>
            <person name="Martin F."/>
        </authorList>
    </citation>
    <scope>NUCLEOTIDE SEQUENCE [LARGE SCALE GENOMIC DNA]</scope>
    <source>
        <strain evidence="2 3">CIRM-BRFM 2984</strain>
    </source>
</reference>
<evidence type="ECO:0000313" key="2">
    <source>
        <dbReference type="EMBL" id="KAK7052505.1"/>
    </source>
</evidence>
<feature type="region of interest" description="Disordered" evidence="1">
    <location>
        <begin position="142"/>
        <end position="210"/>
    </location>
</feature>
<dbReference type="AlphaFoldDB" id="A0AAW0DIT5"/>
<sequence>MQRLQLATPAAGLNRTQFCRRGIDSRHIQTAIRSPVLALEGKEKDFTQSQVDMPRSPCCILNGYIHQFKLKLRRRHSQSIGVRSGDGKPQQFVEKSKIKTKNPGRRGTGSGRAYRASRAHRSSHSASSLAAWLASDQKNESTWVGSASRDSVSKGCTPELRKQRDCDCDGAKARQDEERRRRRKGENRNGDAMQRLSRDLQSPDAAKRAQDTRCVAIRMDNGKNRMLKNPSKSAAVYVGITWDEMRPRLNPARLLFGKNNRAEQHPNFGEDKGIESFLIRRQTIETRPIQTTPCYDDAEIDIQINDVYVDVGAKIEVCAACSTTESEVDGEEERAWTGSREPSTSAIYEVPD</sequence>
<comment type="caution">
    <text evidence="2">The sequence shown here is derived from an EMBL/GenBank/DDBJ whole genome shotgun (WGS) entry which is preliminary data.</text>
</comment>
<feature type="compositionally biased region" description="Basic and acidic residues" evidence="1">
    <location>
        <begin position="159"/>
        <end position="179"/>
    </location>
</feature>
<feature type="region of interest" description="Disordered" evidence="1">
    <location>
        <begin position="79"/>
        <end position="125"/>
    </location>
</feature>
<accession>A0AAW0DIT5</accession>